<dbReference type="RefSeq" id="WP_087670387.1">
    <property type="nucleotide sequence ID" value="NZ_FCNW02000052.1"/>
</dbReference>
<organism evidence="2 3">
    <name type="scientific">Caballeronia humi</name>
    <dbReference type="NCBI Taxonomy" id="326474"/>
    <lineage>
        <taxon>Bacteria</taxon>
        <taxon>Pseudomonadati</taxon>
        <taxon>Pseudomonadota</taxon>
        <taxon>Betaproteobacteria</taxon>
        <taxon>Burkholderiales</taxon>
        <taxon>Burkholderiaceae</taxon>
        <taxon>Caballeronia</taxon>
    </lineage>
</organism>
<sequence>MTQPFDEEEFKKTLIEGGIDPAAAAEVAAKTARARAGQTKPALVSPTKSFREALGPSPNSDGPADTMPTRAPAKKQQAGASMTAKKKPRKGSAIEDVNAKVSEAKQRALIQRTTEEIKEAQLSLFDLAPWDDDMRAMPNDYGRSALFTVRNKRQKRMAYEQKAIYHYNNDVLITFTGVELRADDDELVWQQVLEYAKRFTVGEPVYFSMYQLLTDLDWPINGHYYDKAEASLTRLQANAMQVTSPRFGLLDSVSLIDKFKIVNRGTKKAMCRVEIDQKMVYLFAGDHYTKFVWSKYRKLRPITRRLFDYLASHREPYPLKLETFRLICGSESERPAKWKEQTKEACKELTDSGLVAYTWVNGDSVYCEREGDRQRAEQV</sequence>
<evidence type="ECO:0000313" key="2">
    <source>
        <dbReference type="EMBL" id="SAL62621.1"/>
    </source>
</evidence>
<evidence type="ECO:0000256" key="1">
    <source>
        <dbReference type="SAM" id="MobiDB-lite"/>
    </source>
</evidence>
<gene>
    <name evidence="2" type="ORF">AWB65_05772</name>
</gene>
<dbReference type="STRING" id="326474.AWB65_05772"/>
<dbReference type="EMBL" id="FCNW02000052">
    <property type="protein sequence ID" value="SAL62621.1"/>
    <property type="molecule type" value="Genomic_DNA"/>
</dbReference>
<accession>A0A158J2U0</accession>
<reference evidence="2" key="1">
    <citation type="submission" date="2016-01" db="EMBL/GenBank/DDBJ databases">
        <authorList>
            <person name="Peeters C."/>
        </authorList>
    </citation>
    <scope>NUCLEOTIDE SEQUENCE [LARGE SCALE GENOMIC DNA]</scope>
    <source>
        <strain evidence="2">LMG 22934</strain>
    </source>
</reference>
<dbReference type="Pfam" id="PF07042">
    <property type="entry name" value="TrfA"/>
    <property type="match status" value="1"/>
</dbReference>
<comment type="caution">
    <text evidence="2">The sequence shown here is derived from an EMBL/GenBank/DDBJ whole genome shotgun (WGS) entry which is preliminary data.</text>
</comment>
<dbReference type="InterPro" id="IPR010751">
    <property type="entry name" value="TrfA"/>
</dbReference>
<proteinExistence type="predicted"/>
<feature type="region of interest" description="Disordered" evidence="1">
    <location>
        <begin position="30"/>
        <end position="94"/>
    </location>
</feature>
<dbReference type="OrthoDB" id="8481003at2"/>
<dbReference type="AlphaFoldDB" id="A0A158J2U0"/>
<protein>
    <submittedName>
        <fullName evidence="2">TrfA family protein</fullName>
    </submittedName>
</protein>
<dbReference type="Proteomes" id="UP000054977">
    <property type="component" value="Unassembled WGS sequence"/>
</dbReference>
<evidence type="ECO:0000313" key="3">
    <source>
        <dbReference type="Proteomes" id="UP000054977"/>
    </source>
</evidence>
<keyword evidence="3" id="KW-1185">Reference proteome</keyword>
<name>A0A158J2U0_9BURK</name>